<sequence length="398" mass="43313">MSFIHKLFWPAANAESSSNSSITVEVATTVVATVAALSLIRRAFRPVRPKAIASPLKTVIPGLSKEQLDRLEYKPDAFPGARDVETPYGSIRVYEWGPETGEKVLFVHGITTSCQSLGKLAHSLVNDKGCRVMLFDLFGRGFSDGVGDLPHDARLYTTQMLLALASSPLAWSGTDGFTLIGYSLGGGISVHFAGSFPHLVSHLILLAPAGIIRAEKFGVVNRFIFTAGLVPERLLAYLTKKKLQKPIAANTRRAPEQNHHIINDPISASLTETADPLPSQNNAHLVPLNLQVIRYVRWMLDHHAGFVPAFMSCIREAPLIDQHAAWAKLAERKPKSTTVILARADEIIDPEEFAADALPLLGGRGNVNWIVVDGGHDFVMTHDRQVLAAMQAAGNQQS</sequence>
<evidence type="ECO:0000313" key="3">
    <source>
        <dbReference type="Proteomes" id="UP001301769"/>
    </source>
</evidence>
<gene>
    <name evidence="2" type="ORF">QBC37DRAFT_367295</name>
</gene>
<dbReference type="InterPro" id="IPR050266">
    <property type="entry name" value="AB_hydrolase_sf"/>
</dbReference>
<dbReference type="Gene3D" id="3.40.50.1820">
    <property type="entry name" value="alpha/beta hydrolase"/>
    <property type="match status" value="1"/>
</dbReference>
<dbReference type="InterPro" id="IPR029058">
    <property type="entry name" value="AB_hydrolase_fold"/>
</dbReference>
<dbReference type="PANTHER" id="PTHR43798:SF33">
    <property type="entry name" value="HYDROLASE, PUTATIVE (AFU_ORTHOLOGUE AFUA_2G14860)-RELATED"/>
    <property type="match status" value="1"/>
</dbReference>
<dbReference type="Proteomes" id="UP001301769">
    <property type="component" value="Unassembled WGS sequence"/>
</dbReference>
<accession>A0AAN7BDY7</accession>
<comment type="caution">
    <text evidence="2">The sequence shown here is derived from an EMBL/GenBank/DDBJ whole genome shotgun (WGS) entry which is preliminary data.</text>
</comment>
<dbReference type="Pfam" id="PF00561">
    <property type="entry name" value="Abhydrolase_1"/>
    <property type="match status" value="1"/>
</dbReference>
<protein>
    <submittedName>
        <fullName evidence="2">Alpha/Beta hydrolase protein</fullName>
    </submittedName>
</protein>
<dbReference type="GO" id="GO:0016020">
    <property type="term" value="C:membrane"/>
    <property type="evidence" value="ECO:0007669"/>
    <property type="project" value="TreeGrafter"/>
</dbReference>
<keyword evidence="3" id="KW-1185">Reference proteome</keyword>
<reference evidence="2" key="1">
    <citation type="journal article" date="2023" name="Mol. Phylogenet. Evol.">
        <title>Genome-scale phylogeny and comparative genomics of the fungal order Sordariales.</title>
        <authorList>
            <person name="Hensen N."/>
            <person name="Bonometti L."/>
            <person name="Westerberg I."/>
            <person name="Brannstrom I.O."/>
            <person name="Guillou S."/>
            <person name="Cros-Aarteil S."/>
            <person name="Calhoun S."/>
            <person name="Haridas S."/>
            <person name="Kuo A."/>
            <person name="Mondo S."/>
            <person name="Pangilinan J."/>
            <person name="Riley R."/>
            <person name="LaButti K."/>
            <person name="Andreopoulos B."/>
            <person name="Lipzen A."/>
            <person name="Chen C."/>
            <person name="Yan M."/>
            <person name="Daum C."/>
            <person name="Ng V."/>
            <person name="Clum A."/>
            <person name="Steindorff A."/>
            <person name="Ohm R.A."/>
            <person name="Martin F."/>
            <person name="Silar P."/>
            <person name="Natvig D.O."/>
            <person name="Lalanne C."/>
            <person name="Gautier V."/>
            <person name="Ament-Velasquez S.L."/>
            <person name="Kruys A."/>
            <person name="Hutchinson M.I."/>
            <person name="Powell A.J."/>
            <person name="Barry K."/>
            <person name="Miller A.N."/>
            <person name="Grigoriev I.V."/>
            <person name="Debuchy R."/>
            <person name="Gladieux P."/>
            <person name="Hiltunen Thoren M."/>
            <person name="Johannesson H."/>
        </authorList>
    </citation>
    <scope>NUCLEOTIDE SEQUENCE</scope>
    <source>
        <strain evidence="2">PSN293</strain>
    </source>
</reference>
<dbReference type="EMBL" id="MU858045">
    <property type="protein sequence ID" value="KAK4220284.1"/>
    <property type="molecule type" value="Genomic_DNA"/>
</dbReference>
<name>A0AAN7BDY7_9PEZI</name>
<dbReference type="GO" id="GO:0046464">
    <property type="term" value="P:acylglycerol catabolic process"/>
    <property type="evidence" value="ECO:0007669"/>
    <property type="project" value="TreeGrafter"/>
</dbReference>
<keyword evidence="2" id="KW-0378">Hydrolase</keyword>
<reference evidence="2" key="2">
    <citation type="submission" date="2023-05" db="EMBL/GenBank/DDBJ databases">
        <authorList>
            <consortium name="Lawrence Berkeley National Laboratory"/>
            <person name="Steindorff A."/>
            <person name="Hensen N."/>
            <person name="Bonometti L."/>
            <person name="Westerberg I."/>
            <person name="Brannstrom I.O."/>
            <person name="Guillou S."/>
            <person name="Cros-Aarteil S."/>
            <person name="Calhoun S."/>
            <person name="Haridas S."/>
            <person name="Kuo A."/>
            <person name="Mondo S."/>
            <person name="Pangilinan J."/>
            <person name="Riley R."/>
            <person name="Labutti K."/>
            <person name="Andreopoulos B."/>
            <person name="Lipzen A."/>
            <person name="Chen C."/>
            <person name="Yanf M."/>
            <person name="Daum C."/>
            <person name="Ng V."/>
            <person name="Clum A."/>
            <person name="Ohm R."/>
            <person name="Martin F."/>
            <person name="Silar P."/>
            <person name="Natvig D."/>
            <person name="Lalanne C."/>
            <person name="Gautier V."/>
            <person name="Ament-Velasquez S.L."/>
            <person name="Kruys A."/>
            <person name="Hutchinson M.I."/>
            <person name="Powell A.J."/>
            <person name="Barry K."/>
            <person name="Miller A.N."/>
            <person name="Grigoriev I.V."/>
            <person name="Debuchy R."/>
            <person name="Gladieux P."/>
            <person name="Thoren M.H."/>
            <person name="Johannesson H."/>
        </authorList>
    </citation>
    <scope>NUCLEOTIDE SEQUENCE</scope>
    <source>
        <strain evidence="2">PSN293</strain>
    </source>
</reference>
<feature type="domain" description="AB hydrolase-1" evidence="1">
    <location>
        <begin position="104"/>
        <end position="342"/>
    </location>
</feature>
<dbReference type="GO" id="GO:0047372">
    <property type="term" value="F:monoacylglycerol lipase activity"/>
    <property type="evidence" value="ECO:0007669"/>
    <property type="project" value="TreeGrafter"/>
</dbReference>
<dbReference type="SUPFAM" id="SSF53474">
    <property type="entry name" value="alpha/beta-Hydrolases"/>
    <property type="match status" value="1"/>
</dbReference>
<evidence type="ECO:0000259" key="1">
    <source>
        <dbReference type="Pfam" id="PF00561"/>
    </source>
</evidence>
<dbReference type="AlphaFoldDB" id="A0AAN7BDY7"/>
<dbReference type="PANTHER" id="PTHR43798">
    <property type="entry name" value="MONOACYLGLYCEROL LIPASE"/>
    <property type="match status" value="1"/>
</dbReference>
<organism evidence="2 3">
    <name type="scientific">Rhypophila decipiens</name>
    <dbReference type="NCBI Taxonomy" id="261697"/>
    <lineage>
        <taxon>Eukaryota</taxon>
        <taxon>Fungi</taxon>
        <taxon>Dikarya</taxon>
        <taxon>Ascomycota</taxon>
        <taxon>Pezizomycotina</taxon>
        <taxon>Sordariomycetes</taxon>
        <taxon>Sordariomycetidae</taxon>
        <taxon>Sordariales</taxon>
        <taxon>Naviculisporaceae</taxon>
        <taxon>Rhypophila</taxon>
    </lineage>
</organism>
<dbReference type="InterPro" id="IPR000073">
    <property type="entry name" value="AB_hydrolase_1"/>
</dbReference>
<evidence type="ECO:0000313" key="2">
    <source>
        <dbReference type="EMBL" id="KAK4220284.1"/>
    </source>
</evidence>
<dbReference type="PRINTS" id="PR00111">
    <property type="entry name" value="ABHYDROLASE"/>
</dbReference>
<proteinExistence type="predicted"/>